<gene>
    <name evidence="1" type="ORF">DV706_19105</name>
</gene>
<evidence type="ECO:0000313" key="1">
    <source>
        <dbReference type="EMBL" id="QCC56603.1"/>
    </source>
</evidence>
<name>A0A4D6HRW6_9EURY</name>
<geneLocation type="plasmid" evidence="1">
    <name>unnamed1</name>
</geneLocation>
<organism evidence="1 2">
    <name type="scientific">Natronorubrum bangense</name>
    <dbReference type="NCBI Taxonomy" id="61858"/>
    <lineage>
        <taxon>Archaea</taxon>
        <taxon>Methanobacteriati</taxon>
        <taxon>Methanobacteriota</taxon>
        <taxon>Stenosarchaea group</taxon>
        <taxon>Halobacteria</taxon>
        <taxon>Halobacteriales</taxon>
        <taxon>Natrialbaceae</taxon>
        <taxon>Natronorubrum</taxon>
    </lineage>
</organism>
<protein>
    <submittedName>
        <fullName evidence="1">Uncharacterized protein</fullName>
    </submittedName>
</protein>
<dbReference type="EMBL" id="CP031306">
    <property type="protein sequence ID" value="QCC56603.1"/>
    <property type="molecule type" value="Genomic_DNA"/>
</dbReference>
<keyword evidence="1" id="KW-0614">Plasmid</keyword>
<dbReference type="AlphaFoldDB" id="A0A4D6HRW6"/>
<reference evidence="1 2" key="1">
    <citation type="journal article" date="2019" name="Nat. Commun.">
        <title>A new type of DNA phosphorothioation-based antiviral system in archaea.</title>
        <authorList>
            <person name="Xiong L."/>
            <person name="Liu S."/>
            <person name="Chen S."/>
            <person name="Xiao Y."/>
            <person name="Zhu B."/>
            <person name="Gao Y."/>
            <person name="Zhang Y."/>
            <person name="Chen B."/>
            <person name="Luo J."/>
            <person name="Deng Z."/>
            <person name="Chen X."/>
            <person name="Wang L."/>
            <person name="Chen S."/>
        </authorList>
    </citation>
    <scope>NUCLEOTIDE SEQUENCE [LARGE SCALE GENOMIC DNA]</scope>
    <source>
        <strain evidence="1 2">JCM 10635</strain>
        <plasmid evidence="1 2">unnamed1</plasmid>
    </source>
</reference>
<dbReference type="KEGG" id="nbg:DV706_19105"/>
<sequence length="175" mass="18665">MDGAGAVFGVLVALTSATFDAHYGRVPREDVDQPVNRLEVTWFETRSVSSSSETYGLADLANLRFAQSRETESLERPRGTRLASPVELLLVSPLCPPVPLVVVPVRLGVAEPVPDSPNTSALTASSPFVTRERRVSVVSSVGVLWLSFIVITRGKTLLVLSYVGSPSIGSNSITA</sequence>
<dbReference type="Proteomes" id="UP000296822">
    <property type="component" value="Plasmid unnamed1"/>
</dbReference>
<proteinExistence type="predicted"/>
<evidence type="ECO:0000313" key="2">
    <source>
        <dbReference type="Proteomes" id="UP000296822"/>
    </source>
</evidence>
<accession>A0A4D6HRW6</accession>